<dbReference type="EMBL" id="KZ825463">
    <property type="protein sequence ID" value="PYI36811.1"/>
    <property type="molecule type" value="Genomic_DNA"/>
</dbReference>
<keyword evidence="1" id="KW-0812">Transmembrane</keyword>
<evidence type="ECO:0000313" key="2">
    <source>
        <dbReference type="EMBL" id="PYI36811.1"/>
    </source>
</evidence>
<organism evidence="2 3">
    <name type="scientific">Aspergillus indologenus CBS 114.80</name>
    <dbReference type="NCBI Taxonomy" id="1450541"/>
    <lineage>
        <taxon>Eukaryota</taxon>
        <taxon>Fungi</taxon>
        <taxon>Dikarya</taxon>
        <taxon>Ascomycota</taxon>
        <taxon>Pezizomycotina</taxon>
        <taxon>Eurotiomycetes</taxon>
        <taxon>Eurotiomycetidae</taxon>
        <taxon>Eurotiales</taxon>
        <taxon>Aspergillaceae</taxon>
        <taxon>Aspergillus</taxon>
        <taxon>Aspergillus subgen. Circumdati</taxon>
    </lineage>
</organism>
<evidence type="ECO:0000313" key="3">
    <source>
        <dbReference type="Proteomes" id="UP000248817"/>
    </source>
</evidence>
<name>A0A2V5IL01_9EURO</name>
<keyword evidence="3" id="KW-1185">Reference proteome</keyword>
<protein>
    <submittedName>
        <fullName evidence="2">Uncharacterized protein</fullName>
    </submittedName>
</protein>
<proteinExistence type="predicted"/>
<dbReference type="Proteomes" id="UP000248817">
    <property type="component" value="Unassembled WGS sequence"/>
</dbReference>
<gene>
    <name evidence="2" type="ORF">BP00DRAFT_3937</name>
</gene>
<accession>A0A2V5IL01</accession>
<feature type="transmembrane region" description="Helical" evidence="1">
    <location>
        <begin position="86"/>
        <end position="111"/>
    </location>
</feature>
<feature type="transmembrane region" description="Helical" evidence="1">
    <location>
        <begin position="60"/>
        <end position="80"/>
    </location>
</feature>
<keyword evidence="1" id="KW-0472">Membrane</keyword>
<sequence>MDWWCGVGDDGCMDGCLYTNSYLYGDGWGCWALRFFWLEYWAVLVLGFGSALVLNGSWCLFLLLLTFTVGIFIFCSGLRWNAIPHLLTLLTIAILIFKHTMAYGINVIIIIKPNSLISSSKCSISHNSCIRRHHPRYNPDTNQTK</sequence>
<dbReference type="AlphaFoldDB" id="A0A2V5IL01"/>
<keyword evidence="1" id="KW-1133">Transmembrane helix</keyword>
<evidence type="ECO:0000256" key="1">
    <source>
        <dbReference type="SAM" id="Phobius"/>
    </source>
</evidence>
<reference evidence="2 3" key="1">
    <citation type="submission" date="2018-02" db="EMBL/GenBank/DDBJ databases">
        <title>The genomes of Aspergillus section Nigri reveals drivers in fungal speciation.</title>
        <authorList>
            <consortium name="DOE Joint Genome Institute"/>
            <person name="Vesth T.C."/>
            <person name="Nybo J."/>
            <person name="Theobald S."/>
            <person name="Brandl J."/>
            <person name="Frisvad J.C."/>
            <person name="Nielsen K.F."/>
            <person name="Lyhne E.K."/>
            <person name="Kogle M.E."/>
            <person name="Kuo A."/>
            <person name="Riley R."/>
            <person name="Clum A."/>
            <person name="Nolan M."/>
            <person name="Lipzen A."/>
            <person name="Salamov A."/>
            <person name="Henrissat B."/>
            <person name="Wiebenga A."/>
            <person name="De vries R.P."/>
            <person name="Grigoriev I.V."/>
            <person name="Mortensen U.H."/>
            <person name="Andersen M.R."/>
            <person name="Baker S.E."/>
        </authorList>
    </citation>
    <scope>NUCLEOTIDE SEQUENCE [LARGE SCALE GENOMIC DNA]</scope>
    <source>
        <strain evidence="2 3">CBS 114.80</strain>
    </source>
</reference>
<feature type="transmembrane region" description="Helical" evidence="1">
    <location>
        <begin position="31"/>
        <end position="53"/>
    </location>
</feature>